<sequence length="210" mass="23074">MVEQRRYRRPAMLDMEEAEQIEGDIDPLDKALVAHESAAALVAGARESSDPELTARLVRLVDEEGIDTVAMMWSKAEPHTLPGALWRIYMLREWVQFSADAVARSYHHGVNAAQVRHAIAGVEDPPGPDEVKRLADLILTGVFQGDLALALDRAGAFCRVVATGAAFEAQSDEGHADARAHQSTLRAAQLLRTGEDLERCAALWRKDLLE</sequence>
<accession>A0A7Z0CJ12</accession>
<dbReference type="Proteomes" id="UP000547973">
    <property type="component" value="Unassembled WGS sequence"/>
</dbReference>
<evidence type="ECO:0000313" key="2">
    <source>
        <dbReference type="Proteomes" id="UP000547973"/>
    </source>
</evidence>
<protein>
    <recommendedName>
        <fullName evidence="3">DNA-directed RNA polymerase subunit beta</fullName>
    </recommendedName>
</protein>
<evidence type="ECO:0008006" key="3">
    <source>
        <dbReference type="Google" id="ProtNLM"/>
    </source>
</evidence>
<name>A0A7Z0CJ12_9MICO</name>
<comment type="caution">
    <text evidence="1">The sequence shown here is derived from an EMBL/GenBank/DDBJ whole genome shotgun (WGS) entry which is preliminary data.</text>
</comment>
<gene>
    <name evidence="1" type="ORF">BKA03_000366</name>
</gene>
<proteinExistence type="predicted"/>
<dbReference type="AlphaFoldDB" id="A0A7Z0CJ12"/>
<evidence type="ECO:0000313" key="1">
    <source>
        <dbReference type="EMBL" id="NYI40247.1"/>
    </source>
</evidence>
<reference evidence="1 2" key="1">
    <citation type="submission" date="2020-07" db="EMBL/GenBank/DDBJ databases">
        <title>Sequencing the genomes of 1000 actinobacteria strains.</title>
        <authorList>
            <person name="Klenk H.-P."/>
        </authorList>
    </citation>
    <scope>NUCLEOTIDE SEQUENCE [LARGE SCALE GENOMIC DNA]</scope>
    <source>
        <strain evidence="1 2">DSM 19970</strain>
    </source>
</reference>
<organism evidence="1 2">
    <name type="scientific">Demequina lutea</name>
    <dbReference type="NCBI Taxonomy" id="431489"/>
    <lineage>
        <taxon>Bacteria</taxon>
        <taxon>Bacillati</taxon>
        <taxon>Actinomycetota</taxon>
        <taxon>Actinomycetes</taxon>
        <taxon>Micrococcales</taxon>
        <taxon>Demequinaceae</taxon>
        <taxon>Demequina</taxon>
    </lineage>
</organism>
<keyword evidence="2" id="KW-1185">Reference proteome</keyword>
<dbReference type="EMBL" id="JACBZO010000001">
    <property type="protein sequence ID" value="NYI40247.1"/>
    <property type="molecule type" value="Genomic_DNA"/>
</dbReference>
<dbReference type="RefSeq" id="WP_238579397.1">
    <property type="nucleotide sequence ID" value="NZ_BBRC01000004.1"/>
</dbReference>